<dbReference type="RefSeq" id="WP_100025337.1">
    <property type="nucleotide sequence ID" value="NZ_CP024699.1"/>
</dbReference>
<accession>A0A2D3NXA0</accession>
<proteinExistence type="predicted"/>
<evidence type="ECO:0000256" key="1">
    <source>
        <dbReference type="SAM" id="SignalP"/>
    </source>
</evidence>
<evidence type="ECO:0008006" key="4">
    <source>
        <dbReference type="Google" id="ProtNLM"/>
    </source>
</evidence>
<dbReference type="SUPFAM" id="SSF82185">
    <property type="entry name" value="Histone H3 K4-specific methyltransferase SET7/9 N-terminal domain"/>
    <property type="match status" value="1"/>
</dbReference>
<reference evidence="2 3" key="1">
    <citation type="submission" date="2017-11" db="EMBL/GenBank/DDBJ databases">
        <title>Genome sequencing of Fusobacterium periodonticum KCOM 1261.</title>
        <authorList>
            <person name="Kook J.-K."/>
            <person name="Park S.-N."/>
            <person name="Lim Y.K."/>
        </authorList>
    </citation>
    <scope>NUCLEOTIDE SEQUENCE [LARGE SCALE GENOMIC DNA]</scope>
    <source>
        <strain evidence="2 3">KCOM 1261</strain>
    </source>
</reference>
<protein>
    <recommendedName>
        <fullName evidence="4">Toxin-antitoxin system YwqK family antitoxin</fullName>
    </recommendedName>
</protein>
<sequence>MKKLIVALLLVVSSVLSFGAEKVPYEKLSFSNGNIYYNNQEFTGEFEKKDPNTGIVKMVASVKNGKLHGMSYTYDEVGRLIEETPYKNGLREGTGKVYYKSGVLSAKLTYKNDEYEGVQKYYYENGKLQTEIPTSQGVVTGAVKLYDKRGRFEGELYHMMRKKL</sequence>
<feature type="chain" id="PRO_5013575280" description="Toxin-antitoxin system YwqK family antitoxin" evidence="1">
    <location>
        <begin position="20"/>
        <end position="164"/>
    </location>
</feature>
<dbReference type="Gene3D" id="3.90.930.1">
    <property type="match status" value="1"/>
</dbReference>
<dbReference type="InterPro" id="IPR011652">
    <property type="entry name" value="MORN_2"/>
</dbReference>
<organism evidence="2 3">
    <name type="scientific">Fusobacterium pseudoperiodonticum</name>
    <dbReference type="NCBI Taxonomy" id="2663009"/>
    <lineage>
        <taxon>Bacteria</taxon>
        <taxon>Fusobacteriati</taxon>
        <taxon>Fusobacteriota</taxon>
        <taxon>Fusobacteriia</taxon>
        <taxon>Fusobacteriales</taxon>
        <taxon>Fusobacteriaceae</taxon>
        <taxon>Fusobacterium</taxon>
    </lineage>
</organism>
<gene>
    <name evidence="2" type="ORF">CTM72_10260</name>
</gene>
<feature type="signal peptide" evidence="1">
    <location>
        <begin position="1"/>
        <end position="19"/>
    </location>
</feature>
<keyword evidence="1" id="KW-0732">Signal</keyword>
<name>A0A2D3NXA0_9FUSO</name>
<dbReference type="Proteomes" id="UP000230056">
    <property type="component" value="Chromosome"/>
</dbReference>
<evidence type="ECO:0000313" key="2">
    <source>
        <dbReference type="EMBL" id="ATV60059.1"/>
    </source>
</evidence>
<dbReference type="AlphaFoldDB" id="A0A2D3NXA0"/>
<evidence type="ECO:0000313" key="3">
    <source>
        <dbReference type="Proteomes" id="UP000230056"/>
    </source>
</evidence>
<dbReference type="EMBL" id="CP024699">
    <property type="protein sequence ID" value="ATV60059.1"/>
    <property type="molecule type" value="Genomic_DNA"/>
</dbReference>
<dbReference type="Pfam" id="PF07661">
    <property type="entry name" value="MORN_2"/>
    <property type="match status" value="3"/>
</dbReference>